<evidence type="ECO:0000313" key="5">
    <source>
        <dbReference type="Proteomes" id="UP000638836"/>
    </source>
</evidence>
<keyword evidence="2" id="KW-0472">Membrane</keyword>
<comment type="caution">
    <text evidence="4">The sequence shown here is derived from an EMBL/GenBank/DDBJ whole genome shotgun (WGS) entry which is preliminary data.</text>
</comment>
<name>A0ABR7TCB9_9LACT</name>
<evidence type="ECO:0000313" key="4">
    <source>
        <dbReference type="EMBL" id="MBC9825620.1"/>
    </source>
</evidence>
<dbReference type="InterPro" id="IPR010982">
    <property type="entry name" value="Lambda_DNA-bd_dom_sf"/>
</dbReference>
<accession>A0ABR7TCB9</accession>
<dbReference type="PROSITE" id="PS50943">
    <property type="entry name" value="HTH_CROC1"/>
    <property type="match status" value="1"/>
</dbReference>
<gene>
    <name evidence="4" type="ORF">GLO26_07255</name>
</gene>
<keyword evidence="2" id="KW-1133">Transmembrane helix</keyword>
<keyword evidence="2" id="KW-0812">Transmembrane</keyword>
<dbReference type="Gene3D" id="1.10.260.40">
    <property type="entry name" value="lambda repressor-like DNA-binding domains"/>
    <property type="match status" value="1"/>
</dbReference>
<keyword evidence="1" id="KW-0238">DNA-binding</keyword>
<sequence length="171" mass="19556">MALGERLKESRVNKGFSQGDVAEYLNISRQSISKWENNNSYPDLDNLVKLSTYYEVSIDELLKENQNLKKKIEINELEIEEPNKKIDSIWRNTEKDEGLILLILAFMGCLIAPFGLFVAPIVMKRNKKTNTLHKFVYFACACSLLVNAFVIYSITGDYLGWGTTTVEYLGE</sequence>
<dbReference type="EMBL" id="WNJQ01000005">
    <property type="protein sequence ID" value="MBC9825620.1"/>
    <property type="molecule type" value="Genomic_DNA"/>
</dbReference>
<reference evidence="4 5" key="1">
    <citation type="journal article" date="2020" name="Microorganisms">
        <title>New Insight into Antimicrobial Compounds from Food and Marine-Sourced Carnobacterium Species through Phenotype and Genome Analyses.</title>
        <authorList>
            <person name="Begrem S."/>
            <person name="Ivaniuk F."/>
            <person name="Gigout-Chevalier F."/>
            <person name="Kolypczuk L."/>
            <person name="Bonnetot S."/>
            <person name="Leroi F."/>
            <person name="Grovel O."/>
            <person name="Delbarre-Ladrat C."/>
            <person name="Passerini D."/>
        </authorList>
    </citation>
    <scope>NUCLEOTIDE SEQUENCE [LARGE SCALE GENOMIC DNA]</scope>
    <source>
        <strain evidence="4 5">MIP2551</strain>
    </source>
</reference>
<dbReference type="Proteomes" id="UP000638836">
    <property type="component" value="Unassembled WGS sequence"/>
</dbReference>
<feature type="transmembrane region" description="Helical" evidence="2">
    <location>
        <begin position="99"/>
        <end position="123"/>
    </location>
</feature>
<dbReference type="PANTHER" id="PTHR46558">
    <property type="entry name" value="TRACRIPTIONAL REGULATORY PROTEIN-RELATED-RELATED"/>
    <property type="match status" value="1"/>
</dbReference>
<dbReference type="InterPro" id="IPR001387">
    <property type="entry name" value="Cro/C1-type_HTH"/>
</dbReference>
<evidence type="ECO:0000256" key="1">
    <source>
        <dbReference type="ARBA" id="ARBA00023125"/>
    </source>
</evidence>
<dbReference type="SUPFAM" id="SSF47413">
    <property type="entry name" value="lambda repressor-like DNA-binding domains"/>
    <property type="match status" value="1"/>
</dbReference>
<feature type="domain" description="HTH cro/C1-type" evidence="3">
    <location>
        <begin position="7"/>
        <end position="61"/>
    </location>
</feature>
<dbReference type="Pfam" id="PF01381">
    <property type="entry name" value="HTH_3"/>
    <property type="match status" value="1"/>
</dbReference>
<dbReference type="SMART" id="SM00530">
    <property type="entry name" value="HTH_XRE"/>
    <property type="match status" value="1"/>
</dbReference>
<evidence type="ECO:0000259" key="3">
    <source>
        <dbReference type="PROSITE" id="PS50943"/>
    </source>
</evidence>
<feature type="transmembrane region" description="Helical" evidence="2">
    <location>
        <begin position="135"/>
        <end position="154"/>
    </location>
</feature>
<evidence type="ECO:0000256" key="2">
    <source>
        <dbReference type="SAM" id="Phobius"/>
    </source>
</evidence>
<dbReference type="PANTHER" id="PTHR46558:SF11">
    <property type="entry name" value="HTH-TYPE TRANSCRIPTIONAL REGULATOR XRE"/>
    <property type="match status" value="1"/>
</dbReference>
<protein>
    <submittedName>
        <fullName evidence="4">Helix-turn-helix domain-containing protein</fullName>
    </submittedName>
</protein>
<proteinExistence type="predicted"/>
<dbReference type="RefSeq" id="WP_187948858.1">
    <property type="nucleotide sequence ID" value="NZ_WNJQ01000005.1"/>
</dbReference>
<organism evidence="4 5">
    <name type="scientific">Carnobacterium inhibens</name>
    <dbReference type="NCBI Taxonomy" id="147709"/>
    <lineage>
        <taxon>Bacteria</taxon>
        <taxon>Bacillati</taxon>
        <taxon>Bacillota</taxon>
        <taxon>Bacilli</taxon>
        <taxon>Lactobacillales</taxon>
        <taxon>Carnobacteriaceae</taxon>
        <taxon>Carnobacterium</taxon>
    </lineage>
</organism>
<dbReference type="CDD" id="cd00093">
    <property type="entry name" value="HTH_XRE"/>
    <property type="match status" value="1"/>
</dbReference>
<keyword evidence="5" id="KW-1185">Reference proteome</keyword>